<dbReference type="InterPro" id="IPR030672">
    <property type="entry name" value="Adcy"/>
</dbReference>
<dbReference type="PANTHER" id="PTHR45627">
    <property type="entry name" value="ADENYLATE CYCLASE TYPE 1"/>
    <property type="match status" value="1"/>
</dbReference>
<evidence type="ECO:0000259" key="21">
    <source>
        <dbReference type="PROSITE" id="PS50125"/>
    </source>
</evidence>
<keyword evidence="10 17" id="KW-0067">ATP-binding</keyword>
<feature type="transmembrane region" description="Helical" evidence="20">
    <location>
        <begin position="789"/>
        <end position="808"/>
    </location>
</feature>
<dbReference type="InParanoid" id="A0A7R8UKF9"/>
<dbReference type="FunCoup" id="A0A7R8UKF9">
    <property type="interactions" value="124"/>
</dbReference>
<feature type="transmembrane region" description="Helical" evidence="20">
    <location>
        <begin position="650"/>
        <end position="671"/>
    </location>
</feature>
<evidence type="ECO:0000256" key="7">
    <source>
        <dbReference type="ARBA" id="ARBA00022723"/>
    </source>
</evidence>
<feature type="transmembrane region" description="Helical" evidence="20">
    <location>
        <begin position="625"/>
        <end position="644"/>
    </location>
</feature>
<feature type="binding site" evidence="18">
    <location>
        <position position="954"/>
    </location>
    <ligand>
        <name>ATP</name>
        <dbReference type="ChEBI" id="CHEBI:30616"/>
    </ligand>
</feature>
<keyword evidence="11 17" id="KW-0460">Magnesium</keyword>
<keyword evidence="16 17" id="KW-0456">Lyase</keyword>
<feature type="binding site" evidence="18">
    <location>
        <begin position="1097"/>
        <end position="1099"/>
    </location>
    <ligand>
        <name>ATP</name>
        <dbReference type="ChEBI" id="CHEBI:30616"/>
    </ligand>
</feature>
<feature type="domain" description="Guanylate cyclase" evidence="21">
    <location>
        <begin position="911"/>
        <end position="1110"/>
    </location>
</feature>
<reference evidence="22 23" key="1">
    <citation type="submission" date="2020-11" db="EMBL/GenBank/DDBJ databases">
        <authorList>
            <person name="Wallbank WR R."/>
            <person name="Pardo Diaz C."/>
            <person name="Kozak K."/>
            <person name="Martin S."/>
            <person name="Jiggins C."/>
            <person name="Moest M."/>
            <person name="Warren A I."/>
            <person name="Generalovic N T."/>
            <person name="Byers J.R.P. K."/>
            <person name="Montejo-Kovacevich G."/>
            <person name="Yen C E."/>
        </authorList>
    </citation>
    <scope>NUCLEOTIDE SEQUENCE [LARGE SCALE GENOMIC DNA]</scope>
</reference>
<evidence type="ECO:0000256" key="9">
    <source>
        <dbReference type="ARBA" id="ARBA00022741"/>
    </source>
</evidence>
<evidence type="ECO:0000256" key="18">
    <source>
        <dbReference type="PIRSR" id="PIRSR039050-50"/>
    </source>
</evidence>
<evidence type="ECO:0000313" key="22">
    <source>
        <dbReference type="EMBL" id="CAD7082197.1"/>
    </source>
</evidence>
<keyword evidence="12 20" id="KW-1133">Transmembrane helix</keyword>
<evidence type="ECO:0000256" key="12">
    <source>
        <dbReference type="ARBA" id="ARBA00022989"/>
    </source>
</evidence>
<evidence type="ECO:0000256" key="20">
    <source>
        <dbReference type="SAM" id="Phobius"/>
    </source>
</evidence>
<evidence type="ECO:0000256" key="11">
    <source>
        <dbReference type="ARBA" id="ARBA00022842"/>
    </source>
</evidence>
<dbReference type="CDD" id="cd07302">
    <property type="entry name" value="CHD"/>
    <property type="match status" value="2"/>
</dbReference>
<dbReference type="GO" id="GO:0006171">
    <property type="term" value="P:cAMP biosynthetic process"/>
    <property type="evidence" value="ECO:0007669"/>
    <property type="project" value="UniProtKB-KW"/>
</dbReference>
<evidence type="ECO:0000256" key="13">
    <source>
        <dbReference type="ARBA" id="ARBA00022998"/>
    </source>
</evidence>
<dbReference type="PANTHER" id="PTHR45627:SF23">
    <property type="entry name" value="AT30656P-RELATED"/>
    <property type="match status" value="1"/>
</dbReference>
<evidence type="ECO:0000256" key="17">
    <source>
        <dbReference type="PIRNR" id="PIRNR039050"/>
    </source>
</evidence>
<dbReference type="SMART" id="SM00044">
    <property type="entry name" value="CYCc"/>
    <property type="match status" value="2"/>
</dbReference>
<dbReference type="GO" id="GO:0004016">
    <property type="term" value="F:adenylate cyclase activity"/>
    <property type="evidence" value="ECO:0007669"/>
    <property type="project" value="UniProtKB-EC"/>
</dbReference>
<dbReference type="FunFam" id="3.30.70.1230:FF:000024">
    <property type="entry name" value="ACXA, isoform A"/>
    <property type="match status" value="1"/>
</dbReference>
<feature type="domain" description="Guanylate cyclase" evidence="21">
    <location>
        <begin position="325"/>
        <end position="452"/>
    </location>
</feature>
<evidence type="ECO:0000256" key="1">
    <source>
        <dbReference type="ARBA" id="ARBA00001593"/>
    </source>
</evidence>
<comment type="catalytic activity">
    <reaction evidence="1 17">
        <text>ATP = 3',5'-cyclic AMP + diphosphate</text>
        <dbReference type="Rhea" id="RHEA:15389"/>
        <dbReference type="ChEBI" id="CHEBI:30616"/>
        <dbReference type="ChEBI" id="CHEBI:33019"/>
        <dbReference type="ChEBI" id="CHEBI:58165"/>
        <dbReference type="EC" id="4.6.1.1"/>
    </reaction>
</comment>
<gene>
    <name evidence="22" type="ORF">HERILL_LOCUS5250</name>
</gene>
<dbReference type="InterPro" id="IPR029787">
    <property type="entry name" value="Nucleotide_cyclase"/>
</dbReference>
<dbReference type="AlphaFoldDB" id="A0A7R8UKF9"/>
<dbReference type="EMBL" id="LR899010">
    <property type="protein sequence ID" value="CAD7082197.1"/>
    <property type="molecule type" value="Genomic_DNA"/>
</dbReference>
<dbReference type="Pfam" id="PF16214">
    <property type="entry name" value="AC_N"/>
    <property type="match status" value="1"/>
</dbReference>
<keyword evidence="7 17" id="KW-0479">Metal-binding</keyword>
<evidence type="ECO:0000256" key="4">
    <source>
        <dbReference type="ARBA" id="ARBA00004141"/>
    </source>
</evidence>
<evidence type="ECO:0000256" key="3">
    <source>
        <dbReference type="ARBA" id="ARBA00001946"/>
    </source>
</evidence>
<evidence type="ECO:0000256" key="2">
    <source>
        <dbReference type="ARBA" id="ARBA00001936"/>
    </source>
</evidence>
<dbReference type="OrthoDB" id="10006362at2759"/>
<keyword evidence="14 17" id="KW-0472">Membrane</keyword>
<evidence type="ECO:0000256" key="8">
    <source>
        <dbReference type="ARBA" id="ARBA00022737"/>
    </source>
</evidence>
<keyword evidence="8" id="KW-0677">Repeat</keyword>
<comment type="function">
    <text evidence="17">Catalyzes the formation of the signaling molecule cAMP in response to G-protein signaling.</text>
</comment>
<feature type="transmembrane region" description="Helical" evidence="20">
    <location>
        <begin position="175"/>
        <end position="194"/>
    </location>
</feature>
<dbReference type="PROSITE" id="PS00452">
    <property type="entry name" value="GUANYLATE_CYCLASE_1"/>
    <property type="match status" value="1"/>
</dbReference>
<feature type="binding site" evidence="18">
    <location>
        <position position="418"/>
    </location>
    <ligand>
        <name>ATP</name>
        <dbReference type="ChEBI" id="CHEBI:30616"/>
    </ligand>
</feature>
<keyword evidence="15" id="KW-0325">Glycoprotein</keyword>
<evidence type="ECO:0000256" key="16">
    <source>
        <dbReference type="ARBA" id="ARBA00023239"/>
    </source>
</evidence>
<comment type="cofactor">
    <cofactor evidence="3 17">
        <name>Mg(2+)</name>
        <dbReference type="ChEBI" id="CHEBI:18420"/>
    </cofactor>
</comment>
<feature type="binding site" evidence="18">
    <location>
        <begin position="1104"/>
        <end position="1108"/>
    </location>
    <ligand>
        <name>ATP</name>
        <dbReference type="ChEBI" id="CHEBI:30616"/>
    </ligand>
</feature>
<evidence type="ECO:0000256" key="14">
    <source>
        <dbReference type="ARBA" id="ARBA00023136"/>
    </source>
</evidence>
<feature type="transmembrane region" description="Helical" evidence="20">
    <location>
        <begin position="716"/>
        <end position="734"/>
    </location>
</feature>
<dbReference type="GO" id="GO:0046872">
    <property type="term" value="F:metal ion binding"/>
    <property type="evidence" value="ECO:0007669"/>
    <property type="project" value="UniProtKB-KW"/>
</dbReference>
<organism evidence="22 23">
    <name type="scientific">Hermetia illucens</name>
    <name type="common">Black soldier fly</name>
    <dbReference type="NCBI Taxonomy" id="343691"/>
    <lineage>
        <taxon>Eukaryota</taxon>
        <taxon>Metazoa</taxon>
        <taxon>Ecdysozoa</taxon>
        <taxon>Arthropoda</taxon>
        <taxon>Hexapoda</taxon>
        <taxon>Insecta</taxon>
        <taxon>Pterygota</taxon>
        <taxon>Neoptera</taxon>
        <taxon>Endopterygota</taxon>
        <taxon>Diptera</taxon>
        <taxon>Brachycera</taxon>
        <taxon>Stratiomyomorpha</taxon>
        <taxon>Stratiomyidae</taxon>
        <taxon>Hermetiinae</taxon>
        <taxon>Hermetia</taxon>
    </lineage>
</organism>
<evidence type="ECO:0000256" key="15">
    <source>
        <dbReference type="ARBA" id="ARBA00023180"/>
    </source>
</evidence>
<feature type="binding site" evidence="18">
    <location>
        <begin position="330"/>
        <end position="335"/>
    </location>
    <ligand>
        <name>ATP</name>
        <dbReference type="ChEBI" id="CHEBI:30616"/>
    </ligand>
</feature>
<feature type="transmembrane region" description="Helical" evidence="20">
    <location>
        <begin position="55"/>
        <end position="78"/>
    </location>
</feature>
<dbReference type="SUPFAM" id="SSF55073">
    <property type="entry name" value="Nucleotide cyclase"/>
    <property type="match status" value="2"/>
</dbReference>
<dbReference type="EC" id="4.6.1.1" evidence="5 17"/>
<comment type="subcellular location">
    <subcellularLocation>
        <location evidence="4">Membrane</location>
        <topology evidence="4">Multi-pass membrane protein</topology>
    </subcellularLocation>
</comment>
<evidence type="ECO:0000256" key="19">
    <source>
        <dbReference type="RuleBase" id="RU000405"/>
    </source>
</evidence>
<dbReference type="GO" id="GO:0007189">
    <property type="term" value="P:adenylate cyclase-activating G protein-coupled receptor signaling pathway"/>
    <property type="evidence" value="ECO:0007669"/>
    <property type="project" value="TreeGrafter"/>
</dbReference>
<dbReference type="Proteomes" id="UP000594454">
    <property type="component" value="Chromosome 2"/>
</dbReference>
<dbReference type="InterPro" id="IPR001054">
    <property type="entry name" value="A/G_cyclase"/>
</dbReference>
<comment type="similarity">
    <text evidence="17 19">Belongs to the adenylyl cyclase class-4/guanylyl cyclase family.</text>
</comment>
<accession>A0A7R8UKF9</accession>
<comment type="cofactor">
    <cofactor evidence="2">
        <name>Mn(2+)</name>
        <dbReference type="ChEBI" id="CHEBI:29035"/>
    </cofactor>
</comment>
<dbReference type="PIRSF" id="PIRSF039050">
    <property type="entry name" value="Ade_cyc"/>
    <property type="match status" value="1"/>
</dbReference>
<dbReference type="Pfam" id="PF00211">
    <property type="entry name" value="Guanylate_cyc"/>
    <property type="match status" value="3"/>
</dbReference>
<keyword evidence="13 17" id="KW-0115">cAMP biosynthesis</keyword>
<evidence type="ECO:0000313" key="23">
    <source>
        <dbReference type="Proteomes" id="UP000594454"/>
    </source>
</evidence>
<name>A0A7R8UKF9_HERIL</name>
<feature type="transmembrane region" description="Helical" evidence="20">
    <location>
        <begin position="828"/>
        <end position="845"/>
    </location>
</feature>
<dbReference type="GO" id="GO:0035556">
    <property type="term" value="P:intracellular signal transduction"/>
    <property type="evidence" value="ECO:0007669"/>
    <property type="project" value="InterPro"/>
</dbReference>
<dbReference type="InterPro" id="IPR018297">
    <property type="entry name" value="A/G_cyclase_CS"/>
</dbReference>
<feature type="transmembrane region" description="Helical" evidence="20">
    <location>
        <begin position="116"/>
        <end position="139"/>
    </location>
</feature>
<feature type="binding site" evidence="18">
    <location>
        <begin position="372"/>
        <end position="374"/>
    </location>
    <ligand>
        <name>ATP</name>
        <dbReference type="ChEBI" id="CHEBI:30616"/>
    </ligand>
</feature>
<dbReference type="PROSITE" id="PS50125">
    <property type="entry name" value="GUANYLATE_CYCLASE_2"/>
    <property type="match status" value="2"/>
</dbReference>
<evidence type="ECO:0000256" key="5">
    <source>
        <dbReference type="ARBA" id="ARBA00012201"/>
    </source>
</evidence>
<feature type="transmembrane region" description="Helical" evidence="20">
    <location>
        <begin position="200"/>
        <end position="221"/>
    </location>
</feature>
<dbReference type="InterPro" id="IPR032628">
    <property type="entry name" value="AC_N"/>
</dbReference>
<feature type="transmembrane region" description="Helical" evidence="20">
    <location>
        <begin position="759"/>
        <end position="782"/>
    </location>
</feature>
<keyword evidence="9 17" id="KW-0547">Nucleotide-binding</keyword>
<dbReference type="Gene3D" id="3.30.70.1230">
    <property type="entry name" value="Nucleotide cyclase"/>
    <property type="match status" value="2"/>
</dbReference>
<feature type="transmembrane region" description="Helical" evidence="20">
    <location>
        <begin position="84"/>
        <end position="104"/>
    </location>
</feature>
<proteinExistence type="inferred from homology"/>
<evidence type="ECO:0000256" key="10">
    <source>
        <dbReference type="ARBA" id="ARBA00022840"/>
    </source>
</evidence>
<feature type="transmembrane region" description="Helical" evidence="20">
    <location>
        <begin position="151"/>
        <end position="168"/>
    </location>
</feature>
<feature type="binding site" evidence="18">
    <location>
        <position position="1144"/>
    </location>
    <ligand>
        <name>ATP</name>
        <dbReference type="ChEBI" id="CHEBI:30616"/>
    </ligand>
</feature>
<protein>
    <recommendedName>
        <fullName evidence="5 17">adenylate cyclase</fullName>
        <ecNumber evidence="5 17">4.6.1.1</ecNumber>
    </recommendedName>
</protein>
<keyword evidence="23" id="KW-1185">Reference proteome</keyword>
<evidence type="ECO:0000256" key="6">
    <source>
        <dbReference type="ARBA" id="ARBA00022692"/>
    </source>
</evidence>
<sequence length="1187" mass="137506">MIMARSEQFQAKFENTSSNVFYDRKWEWGFLRKQCRNLELEQFYVTYTQRLQRSYLSIFIVVQAVVGITHSVLLLAAAKDTLKIFPEVLGYLTSILIVWASLFITFREDFIKRRQWVAYIASFVAIITLVLADLLVPLYQATVNYPRPALRPAYGSYILYAVYIFIPITENLHAFLLGMAVTACYLIEFVMVTYRLDNDIVLKTITEAIFFLCINFFGNYFRYMKEIDIRTTFLDRRECVEENLLLRYARDQEQSLLLSILPAHTAERLEKDIREMIEKIKEEKARLDYATIIPKNDEYLNGGTVKKWRRQPATKLYVEEHNEVSVLYADVVNYTYMTTQLDVKPLVETLHELFVKFDQASEEYNVLRIKFLGDCYYCVSGVPNPNDHHAKSCVDLGLRMIRDIREVRNRRKLDIDMRIGVHSGSIISGVIGACKWQYDIWSRDVDIANRLEQTGEAGRVHITGQTLALLDGAYMYEEGTQKAKEDEVLIKYGIKTYLIKSHPYIERCYSEEGHRQSVGVKRKLEMGKRKTPIDVGTHKNFMQNTIEQYNQIRTQTKLEMSRELDKMPIGKFHLNKLCLGTPKRLTQDELEEQNFRSNVSTLFLFFKNWQWELLFLVEPDVMLKYSSLIGLATFLGIFAMQSINVFEGRFFWVVNALVGVFLMLFIPLTWFKKLWIIFNPPTEDDVDDCGFPRNRFLRFLYEASHRIMRSILSRTVIYLTIVATLCVTTLLHLIECERFNEPDHSNEELFTPTNATTEAYPVLCFNSWAITESLVLTIAMSFLFVRIPFLFKFLVGFVIVAVYSWLVFDKYPYVYDLSASTNLGLEAKYAHIFTILITFGIFHLVDRQTEYLAKVDYNWKRQLQKKQEDAEFTNETIKVLVQNILPGHVADIYMSRKMKDELYYEKYDNVAIMFATIKNYDMEQVGLSVLNRIICDFDEVLMSHTGPLKIEKIKVAGWTYMVACGLDPGRCDSTTSLTGFRNTTTQRSSALLPTGRRSMHNGLSVRNKRLSLNLTPTVNKPESERIRKQSSRQSHNVVYVLTEFALELMKALQTFNRENFQFENVRGEKNHNGMLRVGISHGEIMAGVVGSSKPLYDVWGNAVNMASRMDSTGIPGKIQITEETAEVLKGFGISCDYRGLTYVKGKDYIPTYFVGIDDNFNFIRETPPSTAGIQEFGKNDILLSTRL</sequence>
<dbReference type="GO" id="GO:0005886">
    <property type="term" value="C:plasma membrane"/>
    <property type="evidence" value="ECO:0007669"/>
    <property type="project" value="InterPro"/>
</dbReference>
<dbReference type="GO" id="GO:0005524">
    <property type="term" value="F:ATP binding"/>
    <property type="evidence" value="ECO:0007669"/>
    <property type="project" value="UniProtKB-UniRule"/>
</dbReference>
<keyword evidence="6 20" id="KW-0812">Transmembrane</keyword>